<keyword evidence="1" id="KW-1133">Transmembrane helix</keyword>
<dbReference type="Proteomes" id="UP000094463">
    <property type="component" value="Chromosome"/>
</dbReference>
<feature type="transmembrane region" description="Helical" evidence="1">
    <location>
        <begin position="36"/>
        <end position="56"/>
    </location>
</feature>
<keyword evidence="1" id="KW-0812">Transmembrane</keyword>
<dbReference type="Pfam" id="PF14146">
    <property type="entry name" value="DUF4305"/>
    <property type="match status" value="1"/>
</dbReference>
<evidence type="ECO:0000256" key="1">
    <source>
        <dbReference type="SAM" id="Phobius"/>
    </source>
</evidence>
<name>A0A1D7QYL7_9BACI</name>
<proteinExistence type="predicted"/>
<sequence>MKERSAKFYGYLYFTFGVILVVFATQAMGQTEGWDFWTILLMIFAALDFLIAFKYFSMHKQAQKGKENN</sequence>
<dbReference type="EMBL" id="CP012502">
    <property type="protein sequence ID" value="AOM84103.1"/>
    <property type="molecule type" value="Genomic_DNA"/>
</dbReference>
<dbReference type="InterPro" id="IPR025426">
    <property type="entry name" value="DUF4305"/>
</dbReference>
<gene>
    <name evidence="2" type="ORF">BBEV_2766</name>
</gene>
<reference evidence="2 3" key="1">
    <citation type="submission" date="2015-08" db="EMBL/GenBank/DDBJ databases">
        <title>The complete genome sequence of Bacillus beveridgei MLTeJB.</title>
        <authorList>
            <person name="Hanson T.E."/>
            <person name="Mesa C."/>
            <person name="Basesman S.M."/>
            <person name="Oremland R.S."/>
        </authorList>
    </citation>
    <scope>NUCLEOTIDE SEQUENCE [LARGE SCALE GENOMIC DNA]</scope>
    <source>
        <strain evidence="2 3">MLTeJB</strain>
    </source>
</reference>
<evidence type="ECO:0000313" key="2">
    <source>
        <dbReference type="EMBL" id="AOM84103.1"/>
    </source>
</evidence>
<dbReference type="OrthoDB" id="2355666at2"/>
<feature type="transmembrane region" description="Helical" evidence="1">
    <location>
        <begin position="12"/>
        <end position="30"/>
    </location>
</feature>
<organism evidence="2 3">
    <name type="scientific">Salisediminibacterium beveridgei</name>
    <dbReference type="NCBI Taxonomy" id="632773"/>
    <lineage>
        <taxon>Bacteria</taxon>
        <taxon>Bacillati</taxon>
        <taxon>Bacillota</taxon>
        <taxon>Bacilli</taxon>
        <taxon>Bacillales</taxon>
        <taxon>Bacillaceae</taxon>
        <taxon>Salisediminibacterium</taxon>
    </lineage>
</organism>
<dbReference type="RefSeq" id="WP_069366014.1">
    <property type="nucleotide sequence ID" value="NZ_CP012502.1"/>
</dbReference>
<accession>A0A1D7QYL7</accession>
<keyword evidence="3" id="KW-1185">Reference proteome</keyword>
<evidence type="ECO:0000313" key="3">
    <source>
        <dbReference type="Proteomes" id="UP000094463"/>
    </source>
</evidence>
<protein>
    <recommendedName>
        <fullName evidence="4">DUF4305 domain-containing protein</fullName>
    </recommendedName>
</protein>
<keyword evidence="1" id="KW-0472">Membrane</keyword>
<dbReference type="AlphaFoldDB" id="A0A1D7QYL7"/>
<dbReference type="KEGG" id="bbev:BBEV_2766"/>
<evidence type="ECO:0008006" key="4">
    <source>
        <dbReference type="Google" id="ProtNLM"/>
    </source>
</evidence>